<evidence type="ECO:0000259" key="9">
    <source>
        <dbReference type="Pfam" id="PF01120"/>
    </source>
</evidence>
<keyword evidence="5" id="KW-0378">Hydrolase</keyword>
<dbReference type="PANTHER" id="PTHR10030:SF37">
    <property type="entry name" value="ALPHA-L-FUCOSIDASE-RELATED"/>
    <property type="match status" value="1"/>
</dbReference>
<feature type="domain" description="Glycoside hydrolase family 29 N-terminal" evidence="9">
    <location>
        <begin position="39"/>
        <end position="371"/>
    </location>
</feature>
<dbReference type="GO" id="GO:0004560">
    <property type="term" value="F:alpha-L-fucosidase activity"/>
    <property type="evidence" value="ECO:0007669"/>
    <property type="project" value="InterPro"/>
</dbReference>
<dbReference type="EC" id="3.2.1.51" evidence="3"/>
<dbReference type="GO" id="GO:0006004">
    <property type="term" value="P:fucose metabolic process"/>
    <property type="evidence" value="ECO:0007669"/>
    <property type="project" value="InterPro"/>
</dbReference>
<dbReference type="AlphaFoldDB" id="A0AAW6U1F8"/>
<evidence type="ECO:0000256" key="4">
    <source>
        <dbReference type="ARBA" id="ARBA00022729"/>
    </source>
</evidence>
<keyword evidence="6" id="KW-0326">Glycosidase</keyword>
<evidence type="ECO:0000313" key="10">
    <source>
        <dbReference type="EMBL" id="MDI6449484.1"/>
    </source>
</evidence>
<accession>A0AAW6U1F8</accession>
<evidence type="ECO:0000256" key="2">
    <source>
        <dbReference type="ARBA" id="ARBA00007951"/>
    </source>
</evidence>
<organism evidence="10 11">
    <name type="scientific">Anaerobaca lacustris</name>
    <dbReference type="NCBI Taxonomy" id="3044600"/>
    <lineage>
        <taxon>Bacteria</taxon>
        <taxon>Pseudomonadati</taxon>
        <taxon>Planctomycetota</taxon>
        <taxon>Phycisphaerae</taxon>
        <taxon>Sedimentisphaerales</taxon>
        <taxon>Anaerobacaceae</taxon>
        <taxon>Anaerobaca</taxon>
    </lineage>
</organism>
<dbReference type="PROSITE" id="PS51257">
    <property type="entry name" value="PROKAR_LIPOPROTEIN"/>
    <property type="match status" value="1"/>
</dbReference>
<dbReference type="SUPFAM" id="SSF51445">
    <property type="entry name" value="(Trans)glycosidases"/>
    <property type="match status" value="1"/>
</dbReference>
<dbReference type="Pfam" id="PF01120">
    <property type="entry name" value="Alpha_L_fucos"/>
    <property type="match status" value="1"/>
</dbReference>
<dbReference type="InterPro" id="IPR057739">
    <property type="entry name" value="Glyco_hydro_29_N"/>
</dbReference>
<protein>
    <recommendedName>
        <fullName evidence="3">alpha-L-fucosidase</fullName>
        <ecNumber evidence="3">3.2.1.51</ecNumber>
    </recommendedName>
</protein>
<feature type="signal peptide" evidence="8">
    <location>
        <begin position="1"/>
        <end position="25"/>
    </location>
</feature>
<gene>
    <name evidence="10" type="ORF">QJ522_10565</name>
</gene>
<dbReference type="SMART" id="SM00812">
    <property type="entry name" value="Alpha_L_fucos"/>
    <property type="match status" value="1"/>
</dbReference>
<evidence type="ECO:0000313" key="11">
    <source>
        <dbReference type="Proteomes" id="UP001431776"/>
    </source>
</evidence>
<comment type="function">
    <text evidence="1">Alpha-L-fucosidase is responsible for hydrolyzing the alpha-1,6-linked fucose joined to the reducing-end N-acetylglucosamine of the carbohydrate moieties of glycoproteins.</text>
</comment>
<comment type="caution">
    <text evidence="10">The sequence shown here is derived from an EMBL/GenBank/DDBJ whole genome shotgun (WGS) entry which is preliminary data.</text>
</comment>
<name>A0AAW6U1F8_9BACT</name>
<dbReference type="InterPro" id="IPR017853">
    <property type="entry name" value="GH"/>
</dbReference>
<dbReference type="PANTHER" id="PTHR10030">
    <property type="entry name" value="ALPHA-L-FUCOSIDASE"/>
    <property type="match status" value="1"/>
</dbReference>
<dbReference type="Proteomes" id="UP001431776">
    <property type="component" value="Unassembled WGS sequence"/>
</dbReference>
<dbReference type="PIRSF" id="PIRSF001092">
    <property type="entry name" value="Alpha-L-fucosidase"/>
    <property type="match status" value="1"/>
</dbReference>
<dbReference type="EMBL" id="JASCXX010000011">
    <property type="protein sequence ID" value="MDI6449484.1"/>
    <property type="molecule type" value="Genomic_DNA"/>
</dbReference>
<evidence type="ECO:0000256" key="1">
    <source>
        <dbReference type="ARBA" id="ARBA00004071"/>
    </source>
</evidence>
<evidence type="ECO:0000256" key="6">
    <source>
        <dbReference type="ARBA" id="ARBA00023295"/>
    </source>
</evidence>
<feature type="chain" id="PRO_5043723008" description="alpha-L-fucosidase" evidence="8">
    <location>
        <begin position="26"/>
        <end position="463"/>
    </location>
</feature>
<keyword evidence="4 8" id="KW-0732">Signal</keyword>
<dbReference type="InterPro" id="IPR000933">
    <property type="entry name" value="Glyco_hydro_29"/>
</dbReference>
<dbReference type="Gene3D" id="2.60.40.1180">
    <property type="entry name" value="Golgi alpha-mannosidase II"/>
    <property type="match status" value="1"/>
</dbReference>
<feature type="site" description="May be important for catalysis" evidence="7">
    <location>
        <position position="303"/>
    </location>
</feature>
<dbReference type="GO" id="GO:0016139">
    <property type="term" value="P:glycoside catabolic process"/>
    <property type="evidence" value="ECO:0007669"/>
    <property type="project" value="TreeGrafter"/>
</dbReference>
<sequence length="463" mass="51842">MTNRRLRHTAIARAALLGLALAVFAGGCGQDLRLGRAEKKPLTDDERMEWWRDARFGMFVHWGVYAVPAGTYKGRRVDGIGEWIMNSARIPVDEYKKYADAFNPIGYRADEWVRLAKNAGMKYIVITSKHHDGFCLWDSKVTDWDIMDATPFGRDILAELAAACKKHKIKLCFYHSIMDWHHPDAQAPFYPNYNDTNQSNPNFDRYVEQYMKPQLAELLANYGPLGVLWFDGEWIKDWTEPKGKELYAWLRELQPDLIINNRVGKGRKGMEGLSRSDEYAGDFGTPEQQVPATGLPGVDWETCMTMNDTWGYKAYDENWKSTAQLIRTLVETASKGGNFLLNVGPTPEGLIPRASAERLEAMGRWMAVNSESIYGTTASPIGKPDWGYCTAKGNRLYLHVFHWPADGRLSVDLPNAGAVQAHLLADRKKAKLPVAVDGNSVVVSVPAEAPDAVAGVVVLTVNN</sequence>
<keyword evidence="11" id="KW-1185">Reference proteome</keyword>
<comment type="similarity">
    <text evidence="2">Belongs to the glycosyl hydrolase 29 family.</text>
</comment>
<evidence type="ECO:0000256" key="7">
    <source>
        <dbReference type="PIRSR" id="PIRSR001092-1"/>
    </source>
</evidence>
<evidence type="ECO:0000256" key="8">
    <source>
        <dbReference type="SAM" id="SignalP"/>
    </source>
</evidence>
<dbReference type="Gene3D" id="3.20.20.80">
    <property type="entry name" value="Glycosidases"/>
    <property type="match status" value="1"/>
</dbReference>
<reference evidence="10" key="1">
    <citation type="submission" date="2023-05" db="EMBL/GenBank/DDBJ databases">
        <title>Anaerotaeda fermentans gen. nov., sp. nov., a novel anaerobic planctomycete of the new family within the order Sedimentisphaerales isolated from Taman Peninsula, Russia.</title>
        <authorList>
            <person name="Khomyakova M.A."/>
            <person name="Merkel A.Y."/>
            <person name="Slobodkin A.I."/>
        </authorList>
    </citation>
    <scope>NUCLEOTIDE SEQUENCE</scope>
    <source>
        <strain evidence="10">M17dextr</strain>
    </source>
</reference>
<evidence type="ECO:0000256" key="5">
    <source>
        <dbReference type="ARBA" id="ARBA00022801"/>
    </source>
</evidence>
<evidence type="ECO:0000256" key="3">
    <source>
        <dbReference type="ARBA" id="ARBA00012662"/>
    </source>
</evidence>
<dbReference type="InterPro" id="IPR016286">
    <property type="entry name" value="FUC_metazoa-typ"/>
</dbReference>
<dbReference type="RefSeq" id="WP_349244893.1">
    <property type="nucleotide sequence ID" value="NZ_JASCXX010000011.1"/>
</dbReference>
<dbReference type="GO" id="GO:0005764">
    <property type="term" value="C:lysosome"/>
    <property type="evidence" value="ECO:0007669"/>
    <property type="project" value="TreeGrafter"/>
</dbReference>
<dbReference type="PRINTS" id="PR00741">
    <property type="entry name" value="GLHYDRLASE29"/>
</dbReference>
<proteinExistence type="inferred from homology"/>
<dbReference type="InterPro" id="IPR013780">
    <property type="entry name" value="Glyco_hydro_b"/>
</dbReference>